<proteinExistence type="predicted"/>
<gene>
    <name evidence="1" type="ORF">BV25DRAFT_1833913</name>
</gene>
<dbReference type="EMBL" id="MU277187">
    <property type="protein sequence ID" value="KAI0068738.1"/>
    <property type="molecule type" value="Genomic_DNA"/>
</dbReference>
<organism evidence="1 2">
    <name type="scientific">Artomyces pyxidatus</name>
    <dbReference type="NCBI Taxonomy" id="48021"/>
    <lineage>
        <taxon>Eukaryota</taxon>
        <taxon>Fungi</taxon>
        <taxon>Dikarya</taxon>
        <taxon>Basidiomycota</taxon>
        <taxon>Agaricomycotina</taxon>
        <taxon>Agaricomycetes</taxon>
        <taxon>Russulales</taxon>
        <taxon>Auriscalpiaceae</taxon>
        <taxon>Artomyces</taxon>
    </lineage>
</organism>
<comment type="caution">
    <text evidence="1">The sequence shown here is derived from an EMBL/GenBank/DDBJ whole genome shotgun (WGS) entry which is preliminary data.</text>
</comment>
<dbReference type="Proteomes" id="UP000814140">
    <property type="component" value="Unassembled WGS sequence"/>
</dbReference>
<reference evidence="1" key="2">
    <citation type="journal article" date="2022" name="New Phytol.">
        <title>Evolutionary transition to the ectomycorrhizal habit in the genomes of a hyperdiverse lineage of mushroom-forming fungi.</title>
        <authorList>
            <person name="Looney B."/>
            <person name="Miyauchi S."/>
            <person name="Morin E."/>
            <person name="Drula E."/>
            <person name="Courty P.E."/>
            <person name="Kohler A."/>
            <person name="Kuo A."/>
            <person name="LaButti K."/>
            <person name="Pangilinan J."/>
            <person name="Lipzen A."/>
            <person name="Riley R."/>
            <person name="Andreopoulos W."/>
            <person name="He G."/>
            <person name="Johnson J."/>
            <person name="Nolan M."/>
            <person name="Tritt A."/>
            <person name="Barry K.W."/>
            <person name="Grigoriev I.V."/>
            <person name="Nagy L.G."/>
            <person name="Hibbett D."/>
            <person name="Henrissat B."/>
            <person name="Matheny P.B."/>
            <person name="Labbe J."/>
            <person name="Martin F.M."/>
        </authorList>
    </citation>
    <scope>NUCLEOTIDE SEQUENCE</scope>
    <source>
        <strain evidence="1">HHB10654</strain>
    </source>
</reference>
<reference evidence="1" key="1">
    <citation type="submission" date="2021-03" db="EMBL/GenBank/DDBJ databases">
        <authorList>
            <consortium name="DOE Joint Genome Institute"/>
            <person name="Ahrendt S."/>
            <person name="Looney B.P."/>
            <person name="Miyauchi S."/>
            <person name="Morin E."/>
            <person name="Drula E."/>
            <person name="Courty P.E."/>
            <person name="Chicoki N."/>
            <person name="Fauchery L."/>
            <person name="Kohler A."/>
            <person name="Kuo A."/>
            <person name="Labutti K."/>
            <person name="Pangilinan J."/>
            <person name="Lipzen A."/>
            <person name="Riley R."/>
            <person name="Andreopoulos W."/>
            <person name="He G."/>
            <person name="Johnson J."/>
            <person name="Barry K.W."/>
            <person name="Grigoriev I.V."/>
            <person name="Nagy L."/>
            <person name="Hibbett D."/>
            <person name="Henrissat B."/>
            <person name="Matheny P.B."/>
            <person name="Labbe J."/>
            <person name="Martin F."/>
        </authorList>
    </citation>
    <scope>NUCLEOTIDE SEQUENCE</scope>
    <source>
        <strain evidence="1">HHB10654</strain>
    </source>
</reference>
<sequence length="370" mass="40002">MAVTYMCSLCGANRTEHFLSNGKAGWCRTDDETVPRSPTLSANEVDTAIETTAYRRSPSTTPCSSEYGLLYISGDGTSPVISRHVSPDRTPTSSPQSRPLDIDFLASPESSPRSSKGEIRKDGRQQTVALSRYRAHPYKPVLPTMFVEGSSKSPLSSPRVGPVTVPLSASRSSRSHRSSSTLSPAQSTHADTGADTSPQALPEFGPQTLSSYLEQVRRLEEISYSSKQKAQITASMTPDKFASIEERVYEMLGLRRPSSVPLGSEDAATSTSAELQAEVDSWRRREDVANLMTAVLNHEIKIIENPDCSDDPAPPMTPQVIFYDKQQVEQSGDPCIPSSPKPPIETSGSDSLASSIPPNTPEDPGRLDAA</sequence>
<keyword evidence="2" id="KW-1185">Reference proteome</keyword>
<protein>
    <submittedName>
        <fullName evidence="1">Uncharacterized protein</fullName>
    </submittedName>
</protein>
<name>A0ACB8TK23_9AGAM</name>
<evidence type="ECO:0000313" key="1">
    <source>
        <dbReference type="EMBL" id="KAI0068738.1"/>
    </source>
</evidence>
<evidence type="ECO:0000313" key="2">
    <source>
        <dbReference type="Proteomes" id="UP000814140"/>
    </source>
</evidence>
<accession>A0ACB8TK23</accession>